<comment type="caution">
    <text evidence="1">The sequence shown here is derived from an EMBL/GenBank/DDBJ whole genome shotgun (WGS) entry which is preliminary data.</text>
</comment>
<accession>A0AAD2CQP7</accession>
<dbReference type="Proteomes" id="UP001295423">
    <property type="component" value="Unassembled WGS sequence"/>
</dbReference>
<keyword evidence="2" id="KW-1185">Reference proteome</keyword>
<protein>
    <submittedName>
        <fullName evidence="1">Uncharacterized protein</fullName>
    </submittedName>
</protein>
<dbReference type="EMBL" id="CAKOGP040000990">
    <property type="protein sequence ID" value="CAJ1940977.1"/>
    <property type="molecule type" value="Genomic_DNA"/>
</dbReference>
<evidence type="ECO:0000313" key="1">
    <source>
        <dbReference type="EMBL" id="CAJ1940977.1"/>
    </source>
</evidence>
<sequence length="79" mass="9284">MMNSDLTICRIPASKSAGSIEQIDWYHFCSRSAFTNRQLRDHYLVILEQERIPFCRRFILGRCLAELQSSFCEQPTKII</sequence>
<name>A0AAD2CQP7_9STRA</name>
<gene>
    <name evidence="1" type="ORF">CYCCA115_LOCUS7300</name>
</gene>
<evidence type="ECO:0000313" key="2">
    <source>
        <dbReference type="Proteomes" id="UP001295423"/>
    </source>
</evidence>
<reference evidence="1" key="1">
    <citation type="submission" date="2023-08" db="EMBL/GenBank/DDBJ databases">
        <authorList>
            <person name="Audoor S."/>
            <person name="Bilcke G."/>
        </authorList>
    </citation>
    <scope>NUCLEOTIDE SEQUENCE</scope>
</reference>
<proteinExistence type="predicted"/>
<organism evidence="1 2">
    <name type="scientific">Cylindrotheca closterium</name>
    <dbReference type="NCBI Taxonomy" id="2856"/>
    <lineage>
        <taxon>Eukaryota</taxon>
        <taxon>Sar</taxon>
        <taxon>Stramenopiles</taxon>
        <taxon>Ochrophyta</taxon>
        <taxon>Bacillariophyta</taxon>
        <taxon>Bacillariophyceae</taxon>
        <taxon>Bacillariophycidae</taxon>
        <taxon>Bacillariales</taxon>
        <taxon>Bacillariaceae</taxon>
        <taxon>Cylindrotheca</taxon>
    </lineage>
</organism>
<dbReference type="AlphaFoldDB" id="A0AAD2CQP7"/>